<proteinExistence type="predicted"/>
<comment type="caution">
    <text evidence="1">The sequence shown here is derived from an EMBL/GenBank/DDBJ whole genome shotgun (WGS) entry which is preliminary data.</text>
</comment>
<keyword evidence="2" id="KW-1185">Reference proteome</keyword>
<dbReference type="Proteomes" id="UP000198211">
    <property type="component" value="Unassembled WGS sequence"/>
</dbReference>
<organism evidence="1 2">
    <name type="scientific">Phytophthora megakarya</name>
    <dbReference type="NCBI Taxonomy" id="4795"/>
    <lineage>
        <taxon>Eukaryota</taxon>
        <taxon>Sar</taxon>
        <taxon>Stramenopiles</taxon>
        <taxon>Oomycota</taxon>
        <taxon>Peronosporomycetes</taxon>
        <taxon>Peronosporales</taxon>
        <taxon>Peronosporaceae</taxon>
        <taxon>Phytophthora</taxon>
    </lineage>
</organism>
<name>A0A225WIP6_9STRA</name>
<reference evidence="2" key="1">
    <citation type="submission" date="2017-03" db="EMBL/GenBank/DDBJ databases">
        <title>Phytopthora megakarya and P. palmivora, two closely related causual agents of cacao black pod achieved similar genome size and gene model numbers by different mechanisms.</title>
        <authorList>
            <person name="Ali S."/>
            <person name="Shao J."/>
            <person name="Larry D.J."/>
            <person name="Kronmiller B."/>
            <person name="Shen D."/>
            <person name="Strem M.D."/>
            <person name="Melnick R.L."/>
            <person name="Guiltinan M.J."/>
            <person name="Tyler B.M."/>
            <person name="Meinhardt L.W."/>
            <person name="Bailey B.A."/>
        </authorList>
    </citation>
    <scope>NUCLEOTIDE SEQUENCE [LARGE SCALE GENOMIC DNA]</scope>
    <source>
        <strain evidence="2">zdho120</strain>
    </source>
</reference>
<gene>
    <name evidence="1" type="ORF">PHMEG_0009133</name>
</gene>
<dbReference type="EMBL" id="NBNE01000832">
    <property type="protein sequence ID" value="OWZ16989.1"/>
    <property type="molecule type" value="Genomic_DNA"/>
</dbReference>
<evidence type="ECO:0000313" key="1">
    <source>
        <dbReference type="EMBL" id="OWZ16989.1"/>
    </source>
</evidence>
<evidence type="ECO:0000313" key="2">
    <source>
        <dbReference type="Proteomes" id="UP000198211"/>
    </source>
</evidence>
<sequence>MHKPMITARIEQTKRNLRRRSPAKQPNFDVGDYVLRSRVNHKHQYKLLVTWIGP</sequence>
<protein>
    <recommendedName>
        <fullName evidence="3">Chromo domain-containing protein</fullName>
    </recommendedName>
</protein>
<dbReference type="AlphaFoldDB" id="A0A225WIP6"/>
<evidence type="ECO:0008006" key="3">
    <source>
        <dbReference type="Google" id="ProtNLM"/>
    </source>
</evidence>
<accession>A0A225WIP6</accession>